<evidence type="ECO:0000256" key="1">
    <source>
        <dbReference type="SAM" id="MobiDB-lite"/>
    </source>
</evidence>
<evidence type="ECO:0000313" key="3">
    <source>
        <dbReference type="Proteomes" id="UP000188268"/>
    </source>
</evidence>
<keyword evidence="3" id="KW-1185">Reference proteome</keyword>
<dbReference type="Proteomes" id="UP000188268">
    <property type="component" value="Unassembled WGS sequence"/>
</dbReference>
<dbReference type="Gramene" id="OMO59014">
    <property type="protein sequence ID" value="OMO59014"/>
    <property type="gene ID" value="CCACVL1_25160"/>
</dbReference>
<reference evidence="2 3" key="1">
    <citation type="submission" date="2013-09" db="EMBL/GenBank/DDBJ databases">
        <title>Corchorus capsularis genome sequencing.</title>
        <authorList>
            <person name="Alam M."/>
            <person name="Haque M.S."/>
            <person name="Islam M.S."/>
            <person name="Emdad E.M."/>
            <person name="Islam M.M."/>
            <person name="Ahmed B."/>
            <person name="Halim A."/>
            <person name="Hossen Q.M.M."/>
            <person name="Hossain M.Z."/>
            <person name="Ahmed R."/>
            <person name="Khan M.M."/>
            <person name="Islam R."/>
            <person name="Rashid M.M."/>
            <person name="Khan S.A."/>
            <person name="Rahman M.S."/>
            <person name="Alam M."/>
        </authorList>
    </citation>
    <scope>NUCLEOTIDE SEQUENCE [LARGE SCALE GENOMIC DNA]</scope>
    <source>
        <strain evidence="3">cv. CVL-1</strain>
        <tissue evidence="2">Whole seedling</tissue>
    </source>
</reference>
<evidence type="ECO:0000313" key="2">
    <source>
        <dbReference type="EMBL" id="OMO59014.1"/>
    </source>
</evidence>
<sequence>MGQADSRRNLLLTPCNSSKTTTLQ</sequence>
<feature type="compositionally biased region" description="Polar residues" evidence="1">
    <location>
        <begin position="14"/>
        <end position="24"/>
    </location>
</feature>
<comment type="caution">
    <text evidence="2">The sequence shown here is derived from an EMBL/GenBank/DDBJ whole genome shotgun (WGS) entry which is preliminary data.</text>
</comment>
<dbReference type="EMBL" id="AWWV01014047">
    <property type="protein sequence ID" value="OMO59014.1"/>
    <property type="molecule type" value="Genomic_DNA"/>
</dbReference>
<feature type="region of interest" description="Disordered" evidence="1">
    <location>
        <begin position="1"/>
        <end position="24"/>
    </location>
</feature>
<dbReference type="AlphaFoldDB" id="A0A1R3GLP0"/>
<proteinExistence type="predicted"/>
<protein>
    <submittedName>
        <fullName evidence="2">Uncharacterized protein</fullName>
    </submittedName>
</protein>
<gene>
    <name evidence="2" type="ORF">CCACVL1_25160</name>
</gene>
<organism evidence="2 3">
    <name type="scientific">Corchorus capsularis</name>
    <name type="common">Jute</name>
    <dbReference type="NCBI Taxonomy" id="210143"/>
    <lineage>
        <taxon>Eukaryota</taxon>
        <taxon>Viridiplantae</taxon>
        <taxon>Streptophyta</taxon>
        <taxon>Embryophyta</taxon>
        <taxon>Tracheophyta</taxon>
        <taxon>Spermatophyta</taxon>
        <taxon>Magnoliopsida</taxon>
        <taxon>eudicotyledons</taxon>
        <taxon>Gunneridae</taxon>
        <taxon>Pentapetalae</taxon>
        <taxon>rosids</taxon>
        <taxon>malvids</taxon>
        <taxon>Malvales</taxon>
        <taxon>Malvaceae</taxon>
        <taxon>Grewioideae</taxon>
        <taxon>Apeibeae</taxon>
        <taxon>Corchorus</taxon>
    </lineage>
</organism>
<name>A0A1R3GLP0_COCAP</name>
<accession>A0A1R3GLP0</accession>